<evidence type="ECO:0000259" key="2">
    <source>
        <dbReference type="PROSITE" id="PS50943"/>
    </source>
</evidence>
<sequence length="411" mass="45715">MAEEHGTEIPVGERIKFFREASRRTKVSVAARADISVDYLYMIERGLKVPSTRVLYKLATILGVPVSALFSQPALSDGPLVHPAAPAVAAAMMDFGHIEAGQQVDLDQLRDRLASLHSTYQQSPNRYSDTLGLLPDLIRDIGRATRAFTAAGELEQRRQANRLAVDLYLLVRPVAKYLHRQDLMLLAGDRGVFYAEAADDPVRLAVAKWNLAQALSAHNEPESTRDVALTSAEELRPETERSGDDRAQTDALAVLGILQLMAAIADVRLGDHWSAMRRIREEALPIARRTGEQNAFWTVWGPANCLAYMVAVQGEVGEAAEALRLAEDLELHSLRSIERRASHLLELARCHEYRQEDAAVLLTLLRLEREAPEDLRYRSASHDLVRGVLNRARPSFAPEARDLARRIGLFA</sequence>
<dbReference type="SMART" id="SM00530">
    <property type="entry name" value="HTH_XRE"/>
    <property type="match status" value="1"/>
</dbReference>
<feature type="region of interest" description="Disordered" evidence="1">
    <location>
        <begin position="222"/>
        <end position="245"/>
    </location>
</feature>
<accession>A0A934NAW9</accession>
<evidence type="ECO:0000256" key="1">
    <source>
        <dbReference type="SAM" id="MobiDB-lite"/>
    </source>
</evidence>
<dbReference type="CDD" id="cd00093">
    <property type="entry name" value="HTH_XRE"/>
    <property type="match status" value="1"/>
</dbReference>
<dbReference type="InterPro" id="IPR001387">
    <property type="entry name" value="Cro/C1-type_HTH"/>
</dbReference>
<proteinExistence type="predicted"/>
<name>A0A934NAW9_9BACT</name>
<gene>
    <name evidence="3" type="ORF">JF922_20575</name>
</gene>
<feature type="domain" description="HTH cro/C1-type" evidence="2">
    <location>
        <begin position="15"/>
        <end position="69"/>
    </location>
</feature>
<evidence type="ECO:0000313" key="3">
    <source>
        <dbReference type="EMBL" id="MBJ7600453.1"/>
    </source>
</evidence>
<dbReference type="Pfam" id="PF01381">
    <property type="entry name" value="HTH_3"/>
    <property type="match status" value="1"/>
</dbReference>
<dbReference type="Proteomes" id="UP000612893">
    <property type="component" value="Unassembled WGS sequence"/>
</dbReference>
<dbReference type="AlphaFoldDB" id="A0A934NAW9"/>
<dbReference type="EMBL" id="JAEKNR010000207">
    <property type="protein sequence ID" value="MBJ7600453.1"/>
    <property type="molecule type" value="Genomic_DNA"/>
</dbReference>
<feature type="compositionally biased region" description="Basic and acidic residues" evidence="1">
    <location>
        <begin position="233"/>
        <end position="245"/>
    </location>
</feature>
<dbReference type="InterPro" id="IPR010982">
    <property type="entry name" value="Lambda_DNA-bd_dom_sf"/>
</dbReference>
<dbReference type="RefSeq" id="WP_338204288.1">
    <property type="nucleotide sequence ID" value="NZ_JAEKNR010000207.1"/>
</dbReference>
<dbReference type="GO" id="GO:0003677">
    <property type="term" value="F:DNA binding"/>
    <property type="evidence" value="ECO:0007669"/>
    <property type="project" value="InterPro"/>
</dbReference>
<protein>
    <submittedName>
        <fullName evidence="3">Helix-turn-helix transcriptional regulator</fullName>
    </submittedName>
</protein>
<reference evidence="3" key="1">
    <citation type="submission" date="2020-10" db="EMBL/GenBank/DDBJ databases">
        <title>Ca. Dormibacterota MAGs.</title>
        <authorList>
            <person name="Montgomery K."/>
        </authorList>
    </citation>
    <scope>NUCLEOTIDE SEQUENCE [LARGE SCALE GENOMIC DNA]</scope>
    <source>
        <strain evidence="3">SC8812_S17_10</strain>
    </source>
</reference>
<dbReference type="Gene3D" id="1.10.260.40">
    <property type="entry name" value="lambda repressor-like DNA-binding domains"/>
    <property type="match status" value="1"/>
</dbReference>
<dbReference type="SUPFAM" id="SSF47413">
    <property type="entry name" value="lambda repressor-like DNA-binding domains"/>
    <property type="match status" value="1"/>
</dbReference>
<keyword evidence="4" id="KW-1185">Reference proteome</keyword>
<organism evidence="3 4">
    <name type="scientific">Candidatus Nephthysia bennettiae</name>
    <dbReference type="NCBI Taxonomy" id="3127016"/>
    <lineage>
        <taxon>Bacteria</taxon>
        <taxon>Bacillati</taxon>
        <taxon>Candidatus Dormiibacterota</taxon>
        <taxon>Candidatus Dormibacteria</taxon>
        <taxon>Candidatus Dormibacterales</taxon>
        <taxon>Candidatus Dormibacteraceae</taxon>
        <taxon>Candidatus Nephthysia</taxon>
    </lineage>
</organism>
<comment type="caution">
    <text evidence="3">The sequence shown here is derived from an EMBL/GenBank/DDBJ whole genome shotgun (WGS) entry which is preliminary data.</text>
</comment>
<evidence type="ECO:0000313" key="4">
    <source>
        <dbReference type="Proteomes" id="UP000612893"/>
    </source>
</evidence>
<dbReference type="PROSITE" id="PS50943">
    <property type="entry name" value="HTH_CROC1"/>
    <property type="match status" value="1"/>
</dbReference>